<accession>A0A1M5AGH8</accession>
<keyword evidence="9" id="KW-1185">Reference proteome</keyword>
<dbReference type="GO" id="GO:0009279">
    <property type="term" value="C:cell outer membrane"/>
    <property type="evidence" value="ECO:0007669"/>
    <property type="project" value="UniProtKB-SubCell"/>
</dbReference>
<dbReference type="Proteomes" id="UP000184048">
    <property type="component" value="Unassembled WGS sequence"/>
</dbReference>
<proteinExistence type="inferred from homology"/>
<reference evidence="8 9" key="1">
    <citation type="submission" date="2016-11" db="EMBL/GenBank/DDBJ databases">
        <authorList>
            <person name="Jaros S."/>
            <person name="Januszkiewicz K."/>
            <person name="Wedrychowicz H."/>
        </authorList>
    </citation>
    <scope>NUCLEOTIDE SEQUENCE [LARGE SCALE GENOMIC DNA]</scope>
    <source>
        <strain evidence="8 9">DSM 18119</strain>
    </source>
</reference>
<evidence type="ECO:0000256" key="4">
    <source>
        <dbReference type="ARBA" id="ARBA00023136"/>
    </source>
</evidence>
<keyword evidence="3" id="KW-0732">Signal</keyword>
<dbReference type="InterPro" id="IPR033985">
    <property type="entry name" value="SusD-like_N"/>
</dbReference>
<dbReference type="InterPro" id="IPR012944">
    <property type="entry name" value="SusD_RagB_dom"/>
</dbReference>
<comment type="subcellular location">
    <subcellularLocation>
        <location evidence="1">Cell outer membrane</location>
    </subcellularLocation>
</comment>
<dbReference type="RefSeq" id="WP_072835439.1">
    <property type="nucleotide sequence ID" value="NZ_FQUU01000008.1"/>
</dbReference>
<evidence type="ECO:0000313" key="8">
    <source>
        <dbReference type="EMBL" id="SHF29002.1"/>
    </source>
</evidence>
<name>A0A1M5AGH8_9BACT</name>
<comment type="similarity">
    <text evidence="2">Belongs to the SusD family.</text>
</comment>
<feature type="domain" description="RagB/SusD" evidence="6">
    <location>
        <begin position="321"/>
        <end position="495"/>
    </location>
</feature>
<dbReference type="Gene3D" id="1.25.40.390">
    <property type="match status" value="1"/>
</dbReference>
<dbReference type="OrthoDB" id="636214at2"/>
<evidence type="ECO:0000256" key="3">
    <source>
        <dbReference type="ARBA" id="ARBA00022729"/>
    </source>
</evidence>
<evidence type="ECO:0000256" key="2">
    <source>
        <dbReference type="ARBA" id="ARBA00006275"/>
    </source>
</evidence>
<dbReference type="STRING" id="1121884.SAMN02745131_02266"/>
<dbReference type="EMBL" id="FQUU01000008">
    <property type="protein sequence ID" value="SHF29002.1"/>
    <property type="molecule type" value="Genomic_DNA"/>
</dbReference>
<dbReference type="Pfam" id="PF14322">
    <property type="entry name" value="SusD-like_3"/>
    <property type="match status" value="1"/>
</dbReference>
<dbReference type="AlphaFoldDB" id="A0A1M5AGH8"/>
<gene>
    <name evidence="8" type="ORF">SAMN02745131_02266</name>
</gene>
<dbReference type="PROSITE" id="PS51257">
    <property type="entry name" value="PROKAR_LIPOPROTEIN"/>
    <property type="match status" value="1"/>
</dbReference>
<organism evidence="8 9">
    <name type="scientific">Flavisolibacter ginsengisoli DSM 18119</name>
    <dbReference type="NCBI Taxonomy" id="1121884"/>
    <lineage>
        <taxon>Bacteria</taxon>
        <taxon>Pseudomonadati</taxon>
        <taxon>Bacteroidota</taxon>
        <taxon>Chitinophagia</taxon>
        <taxon>Chitinophagales</taxon>
        <taxon>Chitinophagaceae</taxon>
        <taxon>Flavisolibacter</taxon>
    </lineage>
</organism>
<keyword evidence="4" id="KW-0472">Membrane</keyword>
<evidence type="ECO:0000259" key="6">
    <source>
        <dbReference type="Pfam" id="PF07980"/>
    </source>
</evidence>
<keyword evidence="5" id="KW-0998">Cell outer membrane</keyword>
<dbReference type="SUPFAM" id="SSF48452">
    <property type="entry name" value="TPR-like"/>
    <property type="match status" value="1"/>
</dbReference>
<dbReference type="Pfam" id="PF07980">
    <property type="entry name" value="SusD_RagB"/>
    <property type="match status" value="1"/>
</dbReference>
<evidence type="ECO:0000256" key="1">
    <source>
        <dbReference type="ARBA" id="ARBA00004442"/>
    </source>
</evidence>
<evidence type="ECO:0000259" key="7">
    <source>
        <dbReference type="Pfam" id="PF14322"/>
    </source>
</evidence>
<protein>
    <submittedName>
        <fullName evidence="8">Starch-binding associating with outer membrane</fullName>
    </submittedName>
</protein>
<feature type="domain" description="SusD-like N-terminal" evidence="7">
    <location>
        <begin position="93"/>
        <end position="230"/>
    </location>
</feature>
<evidence type="ECO:0000256" key="5">
    <source>
        <dbReference type="ARBA" id="ARBA00023237"/>
    </source>
</evidence>
<dbReference type="InterPro" id="IPR011990">
    <property type="entry name" value="TPR-like_helical_dom_sf"/>
</dbReference>
<sequence>MKKNKIIFWSLLAAIPMLLAVAGCKKFLDRKPLTATLQDLNQGALEGQVLGMYSNLRTLAGFSLLPWIDFHSIRGDDAQKGSDNTDGNEVITEFDTYQYTKDDWAPNTYWNDHYAMINLANEALYTAVDSLKVSDAASLRNIGEACFFRAYSYFELVKTYGDVPLINFKVKTAAQGIVPKSPASRIYEFIDSNLQAAVSLLPVSSSEYGAGYDGRLTKGAANTLWAQTYLFRSNWARVAALCTEVIASNQYSLVPNFSDIWRTEGENGPESIFEMQAYVGPGAASNSAVDFGSDWGTSQQVRRNGAPIEWNLGWGWNTPTDKLVSDWPADDPRKQQTILFSGQNDGGRDLGGFGANVPAYSNPAGTGGLAQKYWNKKLYTGNDPTIRQSTGYINASGAARWINHRILRYADVILMLAEADNELGNGAAAAENLELIRNRASGNKGPLRTIVPKIDFVNQAQMRQAIKDERRWEFAMEGYRFYDLVRWGDADAVLGPLGYTHRARFYPIPQKAIDLSGGVLTQNPEW</sequence>
<evidence type="ECO:0000313" key="9">
    <source>
        <dbReference type="Proteomes" id="UP000184048"/>
    </source>
</evidence>